<dbReference type="Pfam" id="PF12138">
    <property type="entry name" value="Spherulin4"/>
    <property type="match status" value="1"/>
</dbReference>
<dbReference type="HOGENOM" id="CLU_060605_3_2_1"/>
<evidence type="ECO:0000313" key="2">
    <source>
        <dbReference type="EMBL" id="KIK62292.1"/>
    </source>
</evidence>
<dbReference type="EMBL" id="KN834768">
    <property type="protein sequence ID" value="KIK62292.1"/>
    <property type="molecule type" value="Genomic_DNA"/>
</dbReference>
<accession>A0A0D0CSH8</accession>
<sequence length="210" mass="22985">MFDRTLLITTIAALSWILSIFPNSCTNAQLVNGAFLPLFVDPQPDCSGWTFATSPISTAPIVKVFTVIKPPALGHKPPKSYQTCIPPLIAAGTQEEHTQLVHLLGYVDTQQGQRNPQDVQKDIKTYAGWEEAYRPEGIYFDNVPATAAASGSGYSGEGNLDLYEGYATQVRELFGNTSLVVLNPSTLPDPGYFTFSDLIITVNEDYNTFK</sequence>
<keyword evidence="3" id="KW-1185">Reference proteome</keyword>
<dbReference type="AlphaFoldDB" id="A0A0D0CSH8"/>
<keyword evidence="1" id="KW-0732">Signal</keyword>
<proteinExistence type="predicted"/>
<feature type="chain" id="PRO_5002208802" evidence="1">
    <location>
        <begin position="29"/>
        <end position="210"/>
    </location>
</feature>
<feature type="signal peptide" evidence="1">
    <location>
        <begin position="1"/>
        <end position="28"/>
    </location>
</feature>
<dbReference type="Proteomes" id="UP000053593">
    <property type="component" value="Unassembled WGS sequence"/>
</dbReference>
<dbReference type="PANTHER" id="PTHR35040:SF9">
    <property type="entry name" value="4-LIKE CELL SURFACE PROTEIN, PUTATIVE (AFU_ORTHOLOGUE AFUA_4G14080)-RELATED"/>
    <property type="match status" value="1"/>
</dbReference>
<dbReference type="InterPro" id="IPR021986">
    <property type="entry name" value="Spherulin4"/>
</dbReference>
<dbReference type="OrthoDB" id="5342184at2759"/>
<evidence type="ECO:0000256" key="1">
    <source>
        <dbReference type="SAM" id="SignalP"/>
    </source>
</evidence>
<evidence type="ECO:0000313" key="3">
    <source>
        <dbReference type="Proteomes" id="UP000053593"/>
    </source>
</evidence>
<dbReference type="PANTHER" id="PTHR35040">
    <property type="match status" value="1"/>
</dbReference>
<protein>
    <submittedName>
        <fullName evidence="2">Uncharacterized protein</fullName>
    </submittedName>
</protein>
<gene>
    <name evidence="2" type="ORF">GYMLUDRAFT_72892</name>
</gene>
<reference evidence="2 3" key="1">
    <citation type="submission" date="2014-04" db="EMBL/GenBank/DDBJ databases">
        <title>Evolutionary Origins and Diversification of the Mycorrhizal Mutualists.</title>
        <authorList>
            <consortium name="DOE Joint Genome Institute"/>
            <consortium name="Mycorrhizal Genomics Consortium"/>
            <person name="Kohler A."/>
            <person name="Kuo A."/>
            <person name="Nagy L.G."/>
            <person name="Floudas D."/>
            <person name="Copeland A."/>
            <person name="Barry K.W."/>
            <person name="Cichocki N."/>
            <person name="Veneault-Fourrey C."/>
            <person name="LaButti K."/>
            <person name="Lindquist E.A."/>
            <person name="Lipzen A."/>
            <person name="Lundell T."/>
            <person name="Morin E."/>
            <person name="Murat C."/>
            <person name="Riley R."/>
            <person name="Ohm R."/>
            <person name="Sun H."/>
            <person name="Tunlid A."/>
            <person name="Henrissat B."/>
            <person name="Grigoriev I.V."/>
            <person name="Hibbett D.S."/>
            <person name="Martin F."/>
        </authorList>
    </citation>
    <scope>NUCLEOTIDE SEQUENCE [LARGE SCALE GENOMIC DNA]</scope>
    <source>
        <strain evidence="2 3">FD-317 M1</strain>
    </source>
</reference>
<organism evidence="2 3">
    <name type="scientific">Collybiopsis luxurians FD-317 M1</name>
    <dbReference type="NCBI Taxonomy" id="944289"/>
    <lineage>
        <taxon>Eukaryota</taxon>
        <taxon>Fungi</taxon>
        <taxon>Dikarya</taxon>
        <taxon>Basidiomycota</taxon>
        <taxon>Agaricomycotina</taxon>
        <taxon>Agaricomycetes</taxon>
        <taxon>Agaricomycetidae</taxon>
        <taxon>Agaricales</taxon>
        <taxon>Marasmiineae</taxon>
        <taxon>Omphalotaceae</taxon>
        <taxon>Collybiopsis</taxon>
        <taxon>Collybiopsis luxurians</taxon>
    </lineage>
</organism>
<name>A0A0D0CSH8_9AGAR</name>